<dbReference type="PANTHER" id="PTHR43355:SF2">
    <property type="entry name" value="FLAVIN REDUCTASE (NADPH)"/>
    <property type="match status" value="1"/>
</dbReference>
<comment type="caution">
    <text evidence="2">The sequence shown here is derived from an EMBL/GenBank/DDBJ whole genome shotgun (WGS) entry which is preliminary data.</text>
</comment>
<dbReference type="Gene3D" id="3.40.50.720">
    <property type="entry name" value="NAD(P)-binding Rossmann-like Domain"/>
    <property type="match status" value="1"/>
</dbReference>
<reference evidence="3" key="1">
    <citation type="journal article" date="2019" name="Int. J. Syst. Evol. Microbiol.">
        <title>The Global Catalogue of Microorganisms (GCM) 10K type strain sequencing project: providing services to taxonomists for standard genome sequencing and annotation.</title>
        <authorList>
            <consortium name="The Broad Institute Genomics Platform"/>
            <consortium name="The Broad Institute Genome Sequencing Center for Infectious Disease"/>
            <person name="Wu L."/>
            <person name="Ma J."/>
        </authorList>
    </citation>
    <scope>NUCLEOTIDE SEQUENCE [LARGE SCALE GENOMIC DNA]</scope>
    <source>
        <strain evidence="3">JCM 17190</strain>
    </source>
</reference>
<dbReference type="InterPro" id="IPR016040">
    <property type="entry name" value="NAD(P)-bd_dom"/>
</dbReference>
<dbReference type="Pfam" id="PF13460">
    <property type="entry name" value="NAD_binding_10"/>
    <property type="match status" value="1"/>
</dbReference>
<dbReference type="InterPro" id="IPR036291">
    <property type="entry name" value="NAD(P)-bd_dom_sf"/>
</dbReference>
<dbReference type="EMBL" id="BAABDF010000002">
    <property type="protein sequence ID" value="GAA3855637.1"/>
    <property type="molecule type" value="Genomic_DNA"/>
</dbReference>
<keyword evidence="3" id="KW-1185">Reference proteome</keyword>
<dbReference type="InterPro" id="IPR051606">
    <property type="entry name" value="Polyketide_Oxido-like"/>
</dbReference>
<name>A0ABP7JUQ8_9RHOB</name>
<sequence>MSKHIFLLGGSGRTGLLVIEKALASGHKVTALVRNTAKVEISHANLTLFEGSPSSAKDLAAAMQGCDSVIVTLNNSRQTDSPFSKIINSDTLLTDTISETVAAMKGHGITRISMLSAAGTTDTFVTAPWVMRLMIKHTNLGHAYRDHEGVQAVLEASGLDWTLGRAMMLGKKPGTAPVIESYVVNGKADPKPAMQISRASVAQWLIDSLDRDDLAAKAPMISQK</sequence>
<evidence type="ECO:0000313" key="3">
    <source>
        <dbReference type="Proteomes" id="UP001399917"/>
    </source>
</evidence>
<proteinExistence type="predicted"/>
<evidence type="ECO:0000313" key="2">
    <source>
        <dbReference type="EMBL" id="GAA3855637.1"/>
    </source>
</evidence>
<dbReference type="SUPFAM" id="SSF51735">
    <property type="entry name" value="NAD(P)-binding Rossmann-fold domains"/>
    <property type="match status" value="1"/>
</dbReference>
<dbReference type="PANTHER" id="PTHR43355">
    <property type="entry name" value="FLAVIN REDUCTASE (NADPH)"/>
    <property type="match status" value="1"/>
</dbReference>
<dbReference type="RefSeq" id="WP_344842632.1">
    <property type="nucleotide sequence ID" value="NZ_BAABDF010000002.1"/>
</dbReference>
<dbReference type="Proteomes" id="UP001399917">
    <property type="component" value="Unassembled WGS sequence"/>
</dbReference>
<organism evidence="2 3">
    <name type="scientific">Celeribacter arenosi</name>
    <dbReference type="NCBI Taxonomy" id="792649"/>
    <lineage>
        <taxon>Bacteria</taxon>
        <taxon>Pseudomonadati</taxon>
        <taxon>Pseudomonadota</taxon>
        <taxon>Alphaproteobacteria</taxon>
        <taxon>Rhodobacterales</taxon>
        <taxon>Roseobacteraceae</taxon>
        <taxon>Celeribacter</taxon>
    </lineage>
</organism>
<evidence type="ECO:0000259" key="1">
    <source>
        <dbReference type="Pfam" id="PF13460"/>
    </source>
</evidence>
<accession>A0ABP7JUQ8</accession>
<feature type="domain" description="NAD(P)-binding" evidence="1">
    <location>
        <begin position="9"/>
        <end position="211"/>
    </location>
</feature>
<protein>
    <recommendedName>
        <fullName evidence="1">NAD(P)-binding domain-containing protein</fullName>
    </recommendedName>
</protein>
<gene>
    <name evidence="2" type="ORF">GCM10022404_03470</name>
</gene>